<reference evidence="2" key="3">
    <citation type="submission" date="2015-06" db="UniProtKB">
        <authorList>
            <consortium name="EnsemblMetazoa"/>
        </authorList>
    </citation>
    <scope>IDENTIFICATION</scope>
</reference>
<proteinExistence type="predicted"/>
<dbReference type="InParanoid" id="T1F9Z1"/>
<dbReference type="EnsemblMetazoa" id="HelroT175961">
    <property type="protein sequence ID" value="HelroP175961"/>
    <property type="gene ID" value="HelroG175961"/>
</dbReference>
<dbReference type="HOGENOM" id="CLU_2239463_0_0_1"/>
<gene>
    <name evidence="2" type="primary">20205640</name>
    <name evidence="1" type="ORF">HELRODRAFT_175961</name>
</gene>
<name>T1F9Z1_HELRO</name>
<reference evidence="1 3" key="2">
    <citation type="journal article" date="2013" name="Nature">
        <title>Insights into bilaterian evolution from three spiralian genomes.</title>
        <authorList>
            <person name="Simakov O."/>
            <person name="Marletaz F."/>
            <person name="Cho S.J."/>
            <person name="Edsinger-Gonzales E."/>
            <person name="Havlak P."/>
            <person name="Hellsten U."/>
            <person name="Kuo D.H."/>
            <person name="Larsson T."/>
            <person name="Lv J."/>
            <person name="Arendt D."/>
            <person name="Savage R."/>
            <person name="Osoegawa K."/>
            <person name="de Jong P."/>
            <person name="Grimwood J."/>
            <person name="Chapman J.A."/>
            <person name="Shapiro H."/>
            <person name="Aerts A."/>
            <person name="Otillar R.P."/>
            <person name="Terry A.Y."/>
            <person name="Boore J.L."/>
            <person name="Grigoriev I.V."/>
            <person name="Lindberg D.R."/>
            <person name="Seaver E.C."/>
            <person name="Weisblat D.A."/>
            <person name="Putnam N.H."/>
            <person name="Rokhsar D.S."/>
        </authorList>
    </citation>
    <scope>NUCLEOTIDE SEQUENCE</scope>
</reference>
<dbReference type="EMBL" id="KB096945">
    <property type="protein sequence ID" value="ESO00518.1"/>
    <property type="molecule type" value="Genomic_DNA"/>
</dbReference>
<sequence length="105" mass="12257">MSEFFKGNNTLDIRQYATAEISSISNDLRYDLLKNPWKPDENYKFSFVLEGFFTQKHNDKALAAKIIPSFMLRELNPLFTNQLQMLAEAFPDLPSARSLQSEYER</sequence>
<dbReference type="RefSeq" id="XP_009021568.1">
    <property type="nucleotide sequence ID" value="XM_009023320.1"/>
</dbReference>
<keyword evidence="3" id="KW-1185">Reference proteome</keyword>
<accession>T1F9Z1</accession>
<reference evidence="3" key="1">
    <citation type="submission" date="2012-12" db="EMBL/GenBank/DDBJ databases">
        <authorList>
            <person name="Hellsten U."/>
            <person name="Grimwood J."/>
            <person name="Chapman J.A."/>
            <person name="Shapiro H."/>
            <person name="Aerts A."/>
            <person name="Otillar R.P."/>
            <person name="Terry A.Y."/>
            <person name="Boore J.L."/>
            <person name="Simakov O."/>
            <person name="Marletaz F."/>
            <person name="Cho S.-J."/>
            <person name="Edsinger-Gonzales E."/>
            <person name="Havlak P."/>
            <person name="Kuo D.-H."/>
            <person name="Larsson T."/>
            <person name="Lv J."/>
            <person name="Arendt D."/>
            <person name="Savage R."/>
            <person name="Osoegawa K."/>
            <person name="de Jong P."/>
            <person name="Lindberg D.R."/>
            <person name="Seaver E.C."/>
            <person name="Weisblat D.A."/>
            <person name="Putnam N.H."/>
            <person name="Grigoriev I.V."/>
            <person name="Rokhsar D.S."/>
        </authorList>
    </citation>
    <scope>NUCLEOTIDE SEQUENCE</scope>
</reference>
<dbReference type="Proteomes" id="UP000015101">
    <property type="component" value="Unassembled WGS sequence"/>
</dbReference>
<dbReference type="CTD" id="20205640"/>
<dbReference type="KEGG" id="hro:HELRODRAFT_175961"/>
<evidence type="ECO:0000313" key="1">
    <source>
        <dbReference type="EMBL" id="ESO00518.1"/>
    </source>
</evidence>
<protein>
    <submittedName>
        <fullName evidence="1 2">Uncharacterized protein</fullName>
    </submittedName>
</protein>
<organism evidence="2 3">
    <name type="scientific">Helobdella robusta</name>
    <name type="common">Californian leech</name>
    <dbReference type="NCBI Taxonomy" id="6412"/>
    <lineage>
        <taxon>Eukaryota</taxon>
        <taxon>Metazoa</taxon>
        <taxon>Spiralia</taxon>
        <taxon>Lophotrochozoa</taxon>
        <taxon>Annelida</taxon>
        <taxon>Clitellata</taxon>
        <taxon>Hirudinea</taxon>
        <taxon>Rhynchobdellida</taxon>
        <taxon>Glossiphoniidae</taxon>
        <taxon>Helobdella</taxon>
    </lineage>
</organism>
<evidence type="ECO:0000313" key="3">
    <source>
        <dbReference type="Proteomes" id="UP000015101"/>
    </source>
</evidence>
<dbReference type="EMBL" id="AMQM01005492">
    <property type="status" value="NOT_ANNOTATED_CDS"/>
    <property type="molecule type" value="Genomic_DNA"/>
</dbReference>
<dbReference type="AlphaFoldDB" id="T1F9Z1"/>
<evidence type="ECO:0000313" key="2">
    <source>
        <dbReference type="EnsemblMetazoa" id="HelroP175961"/>
    </source>
</evidence>
<dbReference type="GeneID" id="20205640"/>